<keyword evidence="2" id="KW-0812">Transmembrane</keyword>
<dbReference type="eggNOG" id="COG4270">
    <property type="taxonomic scope" value="Bacteria"/>
</dbReference>
<comment type="caution">
    <text evidence="3">The sequence shown here is derived from an EMBL/GenBank/DDBJ whole genome shotgun (WGS) entry which is preliminary data.</text>
</comment>
<feature type="transmembrane region" description="Helical" evidence="2">
    <location>
        <begin position="140"/>
        <end position="159"/>
    </location>
</feature>
<accession>R4YZ49</accession>
<evidence type="ECO:0000313" key="4">
    <source>
        <dbReference type="Proteomes" id="UP000018291"/>
    </source>
</evidence>
<dbReference type="RefSeq" id="WP_012227191.1">
    <property type="nucleotide sequence ID" value="NZ_HG422565.1"/>
</dbReference>
<dbReference type="AlphaFoldDB" id="R4YZ49"/>
<keyword evidence="4" id="KW-1185">Reference proteome</keyword>
<dbReference type="HOGENOM" id="CLU_128738_1_0_11"/>
<dbReference type="PANTHER" id="PTHR36974">
    <property type="entry name" value="MEMBRANE PROTEIN-RELATED"/>
    <property type="match status" value="1"/>
</dbReference>
<dbReference type="STRING" id="1229780.BN381_300031"/>
<protein>
    <submittedName>
        <fullName evidence="3">Membrane protein (Modular protein)</fullName>
    </submittedName>
</protein>
<evidence type="ECO:0000256" key="1">
    <source>
        <dbReference type="SAM" id="MobiDB-lite"/>
    </source>
</evidence>
<evidence type="ECO:0000313" key="3">
    <source>
        <dbReference type="EMBL" id="CCM63884.1"/>
    </source>
</evidence>
<reference evidence="3 4" key="1">
    <citation type="journal article" date="2013" name="ISME J.">
        <title>Metabolic model for the filamentous 'Candidatus Microthrix parvicella' based on genomic and metagenomic analyses.</title>
        <authorList>
            <person name="Jon McIlroy S."/>
            <person name="Kristiansen R."/>
            <person name="Albertsen M."/>
            <person name="Michael Karst S."/>
            <person name="Rossetti S."/>
            <person name="Lund Nielsen J."/>
            <person name="Tandoi V."/>
            <person name="James Seviour R."/>
            <person name="Nielsen P.H."/>
        </authorList>
    </citation>
    <scope>NUCLEOTIDE SEQUENCE [LARGE SCALE GENOMIC DNA]</scope>
    <source>
        <strain evidence="3 4">RN1</strain>
    </source>
</reference>
<proteinExistence type="predicted"/>
<dbReference type="EMBL" id="CANL01000024">
    <property type="protein sequence ID" value="CCM63884.1"/>
    <property type="molecule type" value="Genomic_DNA"/>
</dbReference>
<feature type="transmembrane region" description="Helical" evidence="2">
    <location>
        <begin position="80"/>
        <end position="97"/>
    </location>
</feature>
<dbReference type="PANTHER" id="PTHR36974:SF1">
    <property type="entry name" value="DOXX FAMILY MEMBRANE PROTEIN"/>
    <property type="match status" value="1"/>
</dbReference>
<name>R4YZ49_9ACTN</name>
<evidence type="ECO:0000256" key="2">
    <source>
        <dbReference type="SAM" id="Phobius"/>
    </source>
</evidence>
<dbReference type="Proteomes" id="UP000018291">
    <property type="component" value="Unassembled WGS sequence"/>
</dbReference>
<keyword evidence="2" id="KW-0472">Membrane</keyword>
<gene>
    <name evidence="3" type="ORF">BN381_300031</name>
</gene>
<feature type="transmembrane region" description="Helical" evidence="2">
    <location>
        <begin position="104"/>
        <end position="120"/>
    </location>
</feature>
<feature type="region of interest" description="Disordered" evidence="1">
    <location>
        <begin position="1"/>
        <end position="26"/>
    </location>
</feature>
<feature type="transmembrane region" description="Helical" evidence="2">
    <location>
        <begin position="42"/>
        <end position="60"/>
    </location>
</feature>
<organism evidence="3 4">
    <name type="scientific">Candidatus Neomicrothrix parvicella RN1</name>
    <dbReference type="NCBI Taxonomy" id="1229780"/>
    <lineage>
        <taxon>Bacteria</taxon>
        <taxon>Bacillati</taxon>
        <taxon>Actinomycetota</taxon>
        <taxon>Acidimicrobiia</taxon>
        <taxon>Acidimicrobiales</taxon>
        <taxon>Microthrixaceae</taxon>
        <taxon>Candidatus Neomicrothrix</taxon>
    </lineage>
</organism>
<sequence>MDTDRITAPASDSPSTNGTSASANAGPASLQGVAPATSGGHLLALGLSALLGFAGVAHFVRPQFFDPIVPDWMPGNPRTTTYASGVVELTAAALVAVPRTRRFGGWFAALTFIGVFPANVQSALDGGMDGLEPPFNSAAVAWARLPLQLPLIAWAIAIARRARPNS</sequence>
<keyword evidence="2" id="KW-1133">Transmembrane helix</keyword>
<feature type="compositionally biased region" description="Polar residues" evidence="1">
    <location>
        <begin position="10"/>
        <end position="23"/>
    </location>
</feature>